<evidence type="ECO:0000313" key="2">
    <source>
        <dbReference type="Proteomes" id="UP000291404"/>
    </source>
</evidence>
<evidence type="ECO:0000313" key="1">
    <source>
        <dbReference type="EMBL" id="TBU01340.1"/>
    </source>
</evidence>
<proteinExistence type="predicted"/>
<sequence>MVGIENKTRNSFRKINEADANNANSKTVLKVSKDHMDKVIAGESPFPIKKYFFSYFKGIKRKRTHTLEFICIDKCKDDVIHSFEILTAKGLKDCREIDEQKHFIHINLKRE</sequence>
<dbReference type="VEuPathDB" id="MicrosporidiaDB:CWI36_1367p0010"/>
<dbReference type="EMBL" id="PITI01001367">
    <property type="protein sequence ID" value="TBU01340.1"/>
    <property type="molecule type" value="Genomic_DNA"/>
</dbReference>
<name>A0A4Q9L483_9MICR</name>
<protein>
    <submittedName>
        <fullName evidence="1">Uncharacterized protein</fullName>
    </submittedName>
</protein>
<accession>A0A4Q9L483</accession>
<keyword evidence="2" id="KW-1185">Reference proteome</keyword>
<dbReference type="Proteomes" id="UP000291404">
    <property type="component" value="Unassembled WGS sequence"/>
</dbReference>
<comment type="caution">
    <text evidence="1">The sequence shown here is derived from an EMBL/GenBank/DDBJ whole genome shotgun (WGS) entry which is preliminary data.</text>
</comment>
<gene>
    <name evidence="1" type="ORF">CWI36_1367p0010</name>
</gene>
<reference evidence="1 2" key="1">
    <citation type="submission" date="2017-12" db="EMBL/GenBank/DDBJ databases">
        <authorList>
            <person name="Pombert J.-F."/>
            <person name="Haag K.L."/>
            <person name="Ebert D."/>
        </authorList>
    </citation>
    <scope>NUCLEOTIDE SEQUENCE [LARGE SCALE GENOMIC DNA]</scope>
    <source>
        <strain evidence="1">BE-OM-2</strain>
    </source>
</reference>
<organism evidence="1 2">
    <name type="scientific">Hamiltosporidium magnivora</name>
    <dbReference type="NCBI Taxonomy" id="148818"/>
    <lineage>
        <taxon>Eukaryota</taxon>
        <taxon>Fungi</taxon>
        <taxon>Fungi incertae sedis</taxon>
        <taxon>Microsporidia</taxon>
        <taxon>Dubosqiidae</taxon>
        <taxon>Hamiltosporidium</taxon>
    </lineage>
</organism>
<dbReference type="AlphaFoldDB" id="A0A4Q9L483"/>